<dbReference type="SUPFAM" id="SSF49265">
    <property type="entry name" value="Fibronectin type III"/>
    <property type="match status" value="1"/>
</dbReference>
<organism evidence="2 3">
    <name type="scientific">Streptomyces curacoi</name>
    <dbReference type="NCBI Taxonomy" id="146536"/>
    <lineage>
        <taxon>Bacteria</taxon>
        <taxon>Bacillati</taxon>
        <taxon>Actinomycetota</taxon>
        <taxon>Actinomycetes</taxon>
        <taxon>Kitasatosporales</taxon>
        <taxon>Streptomycetaceae</taxon>
        <taxon>Streptomyces</taxon>
    </lineage>
</organism>
<proteinExistence type="predicted"/>
<accession>A0A117P4V2</accession>
<evidence type="ECO:0000256" key="1">
    <source>
        <dbReference type="SAM" id="SignalP"/>
    </source>
</evidence>
<dbReference type="Gene3D" id="2.60.40.10">
    <property type="entry name" value="Immunoglobulins"/>
    <property type="match status" value="1"/>
</dbReference>
<dbReference type="AlphaFoldDB" id="A0A117P4V2"/>
<reference evidence="2 3" key="1">
    <citation type="submission" date="2015-10" db="EMBL/GenBank/DDBJ databases">
        <title>Draft genome sequence of Streptomyces curacoi DSM 40107, type strain for the species Streptomyces curacoi.</title>
        <authorList>
            <person name="Ruckert C."/>
            <person name="Winkler A."/>
            <person name="Kalinowski J."/>
            <person name="Kampfer P."/>
            <person name="Glaeser S."/>
        </authorList>
    </citation>
    <scope>NUCLEOTIDE SEQUENCE [LARGE SCALE GENOMIC DNA]</scope>
    <source>
        <strain evidence="2 3">DSM 40107</strain>
    </source>
</reference>
<dbReference type="OrthoDB" id="4145782at2"/>
<feature type="signal peptide" evidence="1">
    <location>
        <begin position="1"/>
        <end position="21"/>
    </location>
</feature>
<keyword evidence="3" id="KW-1185">Reference proteome</keyword>
<dbReference type="GO" id="GO:0005975">
    <property type="term" value="P:carbohydrate metabolic process"/>
    <property type="evidence" value="ECO:0007669"/>
    <property type="project" value="UniProtKB-ARBA"/>
</dbReference>
<dbReference type="InterPro" id="IPR013783">
    <property type="entry name" value="Ig-like_fold"/>
</dbReference>
<protein>
    <recommendedName>
        <fullName evidence="4">Fibronectin type-III domain-containing protein</fullName>
    </recommendedName>
</protein>
<dbReference type="RefSeq" id="WP_062152063.1">
    <property type="nucleotide sequence ID" value="NZ_KQ947989.1"/>
</dbReference>
<name>A0A117P4V2_9ACTN</name>
<sequence>MRGRARIAASAALILALPACSADTGQPLRGVLTTPTDIDLHWRDAGNEVAGHVLEFATEAGGPYTVLQYLAPHVTHYRHPDLMPHTTFHYRLRSYRGPTVRPARADRPDGIRFTWTDRSSDEDGFLLEMRTADSTGYEPVAVAGPDITATTLVTLPGEKRASFRIRAFVLGEHSNVVRLTTGE</sequence>
<keyword evidence="1" id="KW-0732">Signal</keyword>
<feature type="chain" id="PRO_5007152721" description="Fibronectin type-III domain-containing protein" evidence="1">
    <location>
        <begin position="22"/>
        <end position="183"/>
    </location>
</feature>
<comment type="caution">
    <text evidence="2">The sequence shown here is derived from an EMBL/GenBank/DDBJ whole genome shotgun (WGS) entry which is preliminary data.</text>
</comment>
<dbReference type="Proteomes" id="UP000054024">
    <property type="component" value="Unassembled WGS sequence"/>
</dbReference>
<gene>
    <name evidence="2" type="ORF">AQI70_20260</name>
</gene>
<evidence type="ECO:0000313" key="3">
    <source>
        <dbReference type="Proteomes" id="UP000054024"/>
    </source>
</evidence>
<evidence type="ECO:0000313" key="2">
    <source>
        <dbReference type="EMBL" id="KUM73120.1"/>
    </source>
</evidence>
<evidence type="ECO:0008006" key="4">
    <source>
        <dbReference type="Google" id="ProtNLM"/>
    </source>
</evidence>
<dbReference type="STRING" id="146536.AQI70_20260"/>
<dbReference type="InterPro" id="IPR036116">
    <property type="entry name" value="FN3_sf"/>
</dbReference>
<dbReference type="EMBL" id="LMWJ01000015">
    <property type="protein sequence ID" value="KUM73120.1"/>
    <property type="molecule type" value="Genomic_DNA"/>
</dbReference>